<dbReference type="InterPro" id="IPR035905">
    <property type="entry name" value="Barstar-like_sf"/>
</dbReference>
<comment type="caution">
    <text evidence="1">The sequence shown here is derived from an EMBL/GenBank/DDBJ whole genome shotgun (WGS) entry which is preliminary data.</text>
</comment>
<dbReference type="AlphaFoldDB" id="A0A031JVD4"/>
<reference evidence="1 2" key="1">
    <citation type="submission" date="2014-03" db="EMBL/GenBank/DDBJ databases">
        <title>Whole genome sequence of Novosphingobium resinovorum KF1.</title>
        <authorList>
            <person name="Gan H.M."/>
            <person name="Gan H.Y."/>
            <person name="Chew T.H."/>
            <person name="Savka M.A."/>
        </authorList>
    </citation>
    <scope>NUCLEOTIDE SEQUENCE [LARGE SCALE GENOMIC DNA]</scope>
    <source>
        <strain evidence="1 2">KF1</strain>
    </source>
</reference>
<dbReference type="Gene3D" id="3.30.370.10">
    <property type="entry name" value="Barstar-like"/>
    <property type="match status" value="1"/>
</dbReference>
<dbReference type="SUPFAM" id="SSF52038">
    <property type="entry name" value="Barstar-related"/>
    <property type="match status" value="1"/>
</dbReference>
<protein>
    <submittedName>
        <fullName evidence="1">Barnase inhibitor</fullName>
    </submittedName>
</protein>
<gene>
    <name evidence="1" type="ORF">BV97_03267</name>
</gene>
<dbReference type="RefSeq" id="WP_081799066.1">
    <property type="nucleotide sequence ID" value="NZ_CP017075.1"/>
</dbReference>
<dbReference type="PATRIC" id="fig|158500.4.peg.3329"/>
<organism evidence="1 2">
    <name type="scientific">Novosphingobium resinovorum</name>
    <dbReference type="NCBI Taxonomy" id="158500"/>
    <lineage>
        <taxon>Bacteria</taxon>
        <taxon>Pseudomonadati</taxon>
        <taxon>Pseudomonadota</taxon>
        <taxon>Alphaproteobacteria</taxon>
        <taxon>Sphingomonadales</taxon>
        <taxon>Sphingomonadaceae</taxon>
        <taxon>Novosphingobium</taxon>
    </lineage>
</organism>
<dbReference type="EMBL" id="JFYZ01000015">
    <property type="protein sequence ID" value="EZP80844.1"/>
    <property type="molecule type" value="Genomic_DNA"/>
</dbReference>
<dbReference type="eggNOG" id="COG2732">
    <property type="taxonomic scope" value="Bacteria"/>
</dbReference>
<sequence>MTPEPPRNRDDGGTMAPRQFEIDGSTMTDIASFYAQMNRLLMDGESWALAESLDALNDVLYGGYGAIAGREPVRFVWKDIAATRAALGREATCAFLRERLKTRTMFNGSPIVDQLAALESGLGTTYFDVVMQVFADHPNIEIVPA</sequence>
<accession>A0A031JVD4</accession>
<evidence type="ECO:0000313" key="2">
    <source>
        <dbReference type="Proteomes" id="UP000024329"/>
    </source>
</evidence>
<evidence type="ECO:0000313" key="1">
    <source>
        <dbReference type="EMBL" id="EZP80844.1"/>
    </source>
</evidence>
<name>A0A031JVD4_9SPHN</name>
<dbReference type="Proteomes" id="UP000024329">
    <property type="component" value="Unassembled WGS sequence"/>
</dbReference>
<dbReference type="OrthoDB" id="4793808at2"/>
<proteinExistence type="predicted"/>
<dbReference type="STRING" id="158500.BES08_10715"/>